<protein>
    <submittedName>
        <fullName evidence="15">G-protein coupled receptors family 1 profile domain-containing protein</fullName>
    </submittedName>
</protein>
<organism evidence="14 15">
    <name type="scientific">Acrobeloides nanus</name>
    <dbReference type="NCBI Taxonomy" id="290746"/>
    <lineage>
        <taxon>Eukaryota</taxon>
        <taxon>Metazoa</taxon>
        <taxon>Ecdysozoa</taxon>
        <taxon>Nematoda</taxon>
        <taxon>Chromadorea</taxon>
        <taxon>Rhabditida</taxon>
        <taxon>Tylenchina</taxon>
        <taxon>Cephalobomorpha</taxon>
        <taxon>Cephaloboidea</taxon>
        <taxon>Cephalobidae</taxon>
        <taxon>Acrobeloides</taxon>
    </lineage>
</organism>
<evidence type="ECO:0000256" key="12">
    <source>
        <dbReference type="SAM" id="Phobius"/>
    </source>
</evidence>
<evidence type="ECO:0000256" key="9">
    <source>
        <dbReference type="ARBA" id="ARBA00023180"/>
    </source>
</evidence>
<dbReference type="PRINTS" id="PR00237">
    <property type="entry name" value="GPCRRHODOPSN"/>
</dbReference>
<evidence type="ECO:0000256" key="11">
    <source>
        <dbReference type="RuleBase" id="RU000688"/>
    </source>
</evidence>
<keyword evidence="14" id="KW-1185">Reference proteome</keyword>
<keyword evidence="8 11" id="KW-0675">Receptor</keyword>
<sequence length="357" mass="40801">MEIISLAVIFLLITIIGTLGNAIVLFVICVNKQLHDRTNILIGNLALADLLFLIYCAPVTAYSYVFSWGLSESLCYIAVTLQYVTCYVSVWTLVFLAYDRYLSITSSTVTRIRQGNAVIYACVVIWVAMFGINFLHMRNVGVLRFQYGNDTRAACVDSLTIATEEASIGEARVYYWSFNLLAFLLPLSLSIVFYFLLVKELWKERMVKSKSSKRMKRHATRMVFIVIITFAICWMPQNIRFFLRGLNYPELSFWEMNTELLFLIQSTAQILAYLNSLLNPILYGLLSERPQMEASSNSHSEFITSSALSQSRHTEQTTVCAEDMNDDSEHMPCAKLIRVEQMVIHSSFDEENQPNSF</sequence>
<keyword evidence="6 12" id="KW-0472">Membrane</keyword>
<comment type="similarity">
    <text evidence="11">Belongs to the G-protein coupled receptor 1 family.</text>
</comment>
<feature type="domain" description="G-protein coupled receptors family 1 profile" evidence="13">
    <location>
        <begin position="20"/>
        <end position="283"/>
    </location>
</feature>
<dbReference type="InterPro" id="IPR000276">
    <property type="entry name" value="GPCR_Rhodpsn"/>
</dbReference>
<proteinExistence type="inferred from homology"/>
<evidence type="ECO:0000313" key="14">
    <source>
        <dbReference type="Proteomes" id="UP000887540"/>
    </source>
</evidence>
<feature type="transmembrane region" description="Helical" evidence="12">
    <location>
        <begin position="41"/>
        <end position="64"/>
    </location>
</feature>
<dbReference type="Gene3D" id="1.20.1070.10">
    <property type="entry name" value="Rhodopsin 7-helix transmembrane proteins"/>
    <property type="match status" value="1"/>
</dbReference>
<feature type="transmembrane region" description="Helical" evidence="12">
    <location>
        <begin position="173"/>
        <end position="198"/>
    </location>
</feature>
<feature type="transmembrane region" description="Helical" evidence="12">
    <location>
        <begin position="219"/>
        <end position="243"/>
    </location>
</feature>
<feature type="transmembrane region" description="Helical" evidence="12">
    <location>
        <begin position="6"/>
        <end position="29"/>
    </location>
</feature>
<dbReference type="Proteomes" id="UP000887540">
    <property type="component" value="Unplaced"/>
</dbReference>
<dbReference type="PROSITE" id="PS50262">
    <property type="entry name" value="G_PROTEIN_RECEP_F1_2"/>
    <property type="match status" value="1"/>
</dbReference>
<dbReference type="InterPro" id="IPR017452">
    <property type="entry name" value="GPCR_Rhodpsn_7TM"/>
</dbReference>
<dbReference type="GO" id="GO:0005886">
    <property type="term" value="C:plasma membrane"/>
    <property type="evidence" value="ECO:0007669"/>
    <property type="project" value="UniProtKB-SubCell"/>
</dbReference>
<dbReference type="WBParaSite" id="ACRNAN_scaffold4604.g8496.t1">
    <property type="protein sequence ID" value="ACRNAN_scaffold4604.g8496.t1"/>
    <property type="gene ID" value="ACRNAN_scaffold4604.g8496"/>
</dbReference>
<reference evidence="15" key="1">
    <citation type="submission" date="2022-11" db="UniProtKB">
        <authorList>
            <consortium name="WormBaseParasite"/>
        </authorList>
    </citation>
    <scope>IDENTIFICATION</scope>
</reference>
<dbReference type="AlphaFoldDB" id="A0A914DYD9"/>
<keyword evidence="4 12" id="KW-1133">Transmembrane helix</keyword>
<keyword evidence="10 11" id="KW-0807">Transducer</keyword>
<evidence type="ECO:0000256" key="5">
    <source>
        <dbReference type="ARBA" id="ARBA00023040"/>
    </source>
</evidence>
<keyword evidence="3 11" id="KW-0812">Transmembrane</keyword>
<comment type="subcellular location">
    <subcellularLocation>
        <location evidence="1">Cell membrane</location>
        <topology evidence="1">Multi-pass membrane protein</topology>
    </subcellularLocation>
</comment>
<dbReference type="PROSITE" id="PS00237">
    <property type="entry name" value="G_PROTEIN_RECEP_F1_1"/>
    <property type="match status" value="1"/>
</dbReference>
<evidence type="ECO:0000256" key="4">
    <source>
        <dbReference type="ARBA" id="ARBA00022989"/>
    </source>
</evidence>
<dbReference type="GO" id="GO:0004930">
    <property type="term" value="F:G protein-coupled receptor activity"/>
    <property type="evidence" value="ECO:0007669"/>
    <property type="project" value="UniProtKB-KW"/>
</dbReference>
<evidence type="ECO:0000256" key="2">
    <source>
        <dbReference type="ARBA" id="ARBA00022475"/>
    </source>
</evidence>
<evidence type="ECO:0000256" key="3">
    <source>
        <dbReference type="ARBA" id="ARBA00022692"/>
    </source>
</evidence>
<name>A0A914DYD9_9BILA</name>
<evidence type="ECO:0000256" key="8">
    <source>
        <dbReference type="ARBA" id="ARBA00023170"/>
    </source>
</evidence>
<keyword evidence="2" id="KW-1003">Cell membrane</keyword>
<keyword evidence="7" id="KW-1015">Disulfide bond</keyword>
<keyword evidence="9" id="KW-0325">Glycoprotein</keyword>
<dbReference type="PANTHER" id="PTHR45695:SF23">
    <property type="entry name" value="GALANIN-LIKE G-PROTEIN COUPLED RECEPTOR NPR-9"/>
    <property type="match status" value="1"/>
</dbReference>
<dbReference type="SUPFAM" id="SSF81321">
    <property type="entry name" value="Family A G protein-coupled receptor-like"/>
    <property type="match status" value="1"/>
</dbReference>
<dbReference type="Pfam" id="PF00001">
    <property type="entry name" value="7tm_1"/>
    <property type="match status" value="1"/>
</dbReference>
<evidence type="ECO:0000256" key="7">
    <source>
        <dbReference type="ARBA" id="ARBA00023157"/>
    </source>
</evidence>
<evidence type="ECO:0000256" key="10">
    <source>
        <dbReference type="ARBA" id="ARBA00023224"/>
    </source>
</evidence>
<evidence type="ECO:0000256" key="1">
    <source>
        <dbReference type="ARBA" id="ARBA00004651"/>
    </source>
</evidence>
<feature type="transmembrane region" description="Helical" evidence="12">
    <location>
        <begin position="118"/>
        <end position="137"/>
    </location>
</feature>
<evidence type="ECO:0000256" key="6">
    <source>
        <dbReference type="ARBA" id="ARBA00023136"/>
    </source>
</evidence>
<evidence type="ECO:0000313" key="15">
    <source>
        <dbReference type="WBParaSite" id="ACRNAN_scaffold4604.g8496.t1"/>
    </source>
</evidence>
<feature type="transmembrane region" description="Helical" evidence="12">
    <location>
        <begin position="263"/>
        <end position="286"/>
    </location>
</feature>
<accession>A0A914DYD9</accession>
<evidence type="ECO:0000259" key="13">
    <source>
        <dbReference type="PROSITE" id="PS50262"/>
    </source>
</evidence>
<keyword evidence="5 11" id="KW-0297">G-protein coupled receptor</keyword>
<feature type="transmembrane region" description="Helical" evidence="12">
    <location>
        <begin position="76"/>
        <end position="98"/>
    </location>
</feature>
<dbReference type="PANTHER" id="PTHR45695">
    <property type="entry name" value="LEUCOKININ RECEPTOR-RELATED"/>
    <property type="match status" value="1"/>
</dbReference>